<name>A0A4Q7PLL1_9FIRM</name>
<dbReference type="Pfam" id="PF05853">
    <property type="entry name" value="BKACE"/>
    <property type="match status" value="1"/>
</dbReference>
<comment type="cofactor">
    <cofactor evidence="1">
        <name>Zn(2+)</name>
        <dbReference type="ChEBI" id="CHEBI:29105"/>
    </cofactor>
</comment>
<gene>
    <name evidence="5" type="ORF">EV209_1671</name>
</gene>
<dbReference type="OrthoDB" id="63399at2"/>
<dbReference type="InterPro" id="IPR013785">
    <property type="entry name" value="Aldolase_TIM"/>
</dbReference>
<dbReference type="GO" id="GO:0046872">
    <property type="term" value="F:metal ion binding"/>
    <property type="evidence" value="ECO:0007669"/>
    <property type="project" value="UniProtKB-KW"/>
</dbReference>
<comment type="caution">
    <text evidence="5">The sequence shown here is derived from an EMBL/GenBank/DDBJ whole genome shotgun (WGS) entry which is preliminary data.</text>
</comment>
<proteinExistence type="predicted"/>
<protein>
    <submittedName>
        <fullName evidence="5">3-keto-5-aminohexanoate cleavage enzyme</fullName>
    </submittedName>
</protein>
<sequence>MKKIIISLAPVAAGSPVNADDLAEDVAASVRAGAAMCHLHCRKPDGSLTPDTTYMEECFEKILKKTDVVAQASTGGVSDMNIEERCRPLNYKKVESASLNGGSTNLGEAVYINSFDDIRYCAKAVYDRAIIPEVEVFDIGMIHNVMNTAKELPFRNPLLFNLVFGHKGGMQPDPESLTAFRSFIPAGTMWGVTHFGRDNWHFLAAAIAMGASVVRIGFEDSAWLAPGLNAAYNWQVVERLVHLIHAMGLECAAPAEAREILQIPKRSL</sequence>
<dbReference type="Proteomes" id="UP000292927">
    <property type="component" value="Unassembled WGS sequence"/>
</dbReference>
<evidence type="ECO:0000256" key="1">
    <source>
        <dbReference type="ARBA" id="ARBA00001947"/>
    </source>
</evidence>
<dbReference type="GO" id="GO:0043720">
    <property type="term" value="F:3-keto-5-aminohexanoate cleavage activity"/>
    <property type="evidence" value="ECO:0007669"/>
    <property type="project" value="InterPro"/>
</dbReference>
<dbReference type="Gene3D" id="3.20.20.70">
    <property type="entry name" value="Aldolase class I"/>
    <property type="match status" value="1"/>
</dbReference>
<reference evidence="5 6" key="1">
    <citation type="submission" date="2019-02" db="EMBL/GenBank/DDBJ databases">
        <title>Genomic Encyclopedia of Type Strains, Phase IV (KMG-IV): sequencing the most valuable type-strain genomes for metagenomic binning, comparative biology and taxonomic classification.</title>
        <authorList>
            <person name="Goeker M."/>
        </authorList>
    </citation>
    <scope>NUCLEOTIDE SEQUENCE [LARGE SCALE GENOMIC DNA]</scope>
    <source>
        <strain evidence="5 6">DSM 29486</strain>
    </source>
</reference>
<evidence type="ECO:0000256" key="2">
    <source>
        <dbReference type="ARBA" id="ARBA00022679"/>
    </source>
</evidence>
<dbReference type="PANTHER" id="PTHR37418">
    <property type="entry name" value="3-KETO-5-AMINOHEXANOATE CLEAVAGE ENZYME-RELATED"/>
    <property type="match status" value="1"/>
</dbReference>
<dbReference type="EMBL" id="SGXF01000002">
    <property type="protein sequence ID" value="RZT01227.1"/>
    <property type="molecule type" value="Genomic_DNA"/>
</dbReference>
<evidence type="ECO:0000256" key="3">
    <source>
        <dbReference type="ARBA" id="ARBA00022723"/>
    </source>
</evidence>
<keyword evidence="3" id="KW-0479">Metal-binding</keyword>
<dbReference type="PANTHER" id="PTHR37418:SF2">
    <property type="entry name" value="3-KETO-5-AMINOHEXANOATE CLEAVAGE ENZYME"/>
    <property type="match status" value="1"/>
</dbReference>
<accession>A0A4Q7PLL1</accession>
<evidence type="ECO:0000313" key="6">
    <source>
        <dbReference type="Proteomes" id="UP000292927"/>
    </source>
</evidence>
<dbReference type="AlphaFoldDB" id="A0A4Q7PLL1"/>
<organism evidence="5 6">
    <name type="scientific">Cuneatibacter caecimuris</name>
    <dbReference type="NCBI Taxonomy" id="1796618"/>
    <lineage>
        <taxon>Bacteria</taxon>
        <taxon>Bacillati</taxon>
        <taxon>Bacillota</taxon>
        <taxon>Clostridia</taxon>
        <taxon>Lachnospirales</taxon>
        <taxon>Lachnospiraceae</taxon>
        <taxon>Cuneatibacter</taxon>
    </lineage>
</organism>
<keyword evidence="4" id="KW-0862">Zinc</keyword>
<dbReference type="InterPro" id="IPR008567">
    <property type="entry name" value="BKACE"/>
</dbReference>
<keyword evidence="6" id="KW-1185">Reference proteome</keyword>
<evidence type="ECO:0000313" key="5">
    <source>
        <dbReference type="EMBL" id="RZT01227.1"/>
    </source>
</evidence>
<evidence type="ECO:0000256" key="4">
    <source>
        <dbReference type="ARBA" id="ARBA00022833"/>
    </source>
</evidence>
<keyword evidence="2" id="KW-0808">Transferase</keyword>
<dbReference type="RefSeq" id="WP_130434918.1">
    <property type="nucleotide sequence ID" value="NZ_SGXF01000002.1"/>
</dbReference>